<dbReference type="PANTHER" id="PTHR12210">
    <property type="entry name" value="DULLARD PROTEIN PHOSPHATASE"/>
    <property type="match status" value="1"/>
</dbReference>
<keyword evidence="5" id="KW-1185">Reference proteome</keyword>
<keyword evidence="1" id="KW-0496">Mitochondrion</keyword>
<accession>A0A1J4JA27</accession>
<gene>
    <name evidence="4" type="ORF">TRFO_38368</name>
</gene>
<dbReference type="InterPro" id="IPR004274">
    <property type="entry name" value="FCP1_dom"/>
</dbReference>
<evidence type="ECO:0000256" key="2">
    <source>
        <dbReference type="SAM" id="MobiDB-lite"/>
    </source>
</evidence>
<comment type="subcellular location">
    <subcellularLocation>
        <location evidence="1">Mitochondrion inner membrane</location>
        <topology evidence="1">Single-pass membrane protein</topology>
    </subcellularLocation>
</comment>
<dbReference type="RefSeq" id="XP_068348658.1">
    <property type="nucleotide sequence ID" value="XM_068511996.1"/>
</dbReference>
<keyword evidence="1" id="KW-0809">Transit peptide</keyword>
<dbReference type="SUPFAM" id="SSF56784">
    <property type="entry name" value="HAD-like"/>
    <property type="match status" value="1"/>
</dbReference>
<dbReference type="AlphaFoldDB" id="A0A1J4JA27"/>
<evidence type="ECO:0000259" key="3">
    <source>
        <dbReference type="PROSITE" id="PS50969"/>
    </source>
</evidence>
<dbReference type="Gene3D" id="3.40.50.1000">
    <property type="entry name" value="HAD superfamily/HAD-like"/>
    <property type="match status" value="1"/>
</dbReference>
<keyword evidence="1" id="KW-0811">Translocation</keyword>
<dbReference type="GO" id="GO:0015031">
    <property type="term" value="P:protein transport"/>
    <property type="evidence" value="ECO:0007669"/>
    <property type="project" value="UniProtKB-KW"/>
</dbReference>
<dbReference type="Proteomes" id="UP000179807">
    <property type="component" value="Unassembled WGS sequence"/>
</dbReference>
<keyword evidence="1" id="KW-0653">Protein transport</keyword>
<dbReference type="GeneID" id="94846700"/>
<dbReference type="InterPro" id="IPR036412">
    <property type="entry name" value="HAD-like_sf"/>
</dbReference>
<protein>
    <recommendedName>
        <fullName evidence="1">Mitochondrial import inner membrane translocase subunit TIM50</fullName>
    </recommendedName>
</protein>
<dbReference type="CDD" id="cd07521">
    <property type="entry name" value="HAD_FCP1-like"/>
    <property type="match status" value="1"/>
</dbReference>
<dbReference type="InterPro" id="IPR023214">
    <property type="entry name" value="HAD_sf"/>
</dbReference>
<name>A0A1J4JA27_9EUKA</name>
<dbReference type="PROSITE" id="PS50969">
    <property type="entry name" value="FCP1"/>
    <property type="match status" value="1"/>
</dbReference>
<comment type="similarity">
    <text evidence="1">Belongs to the TIM50 family.</text>
</comment>
<sequence length="238" mass="27175">MIHSNTDSSTDSLLISKTNHCSSQTNNTDNSSSFAIKPAEGKPRSQSMRKSTSSYFVPKPALALDLDETLIYASPIQINPDSIPIRVNRRRMYVQFRPGLCEFLKRVQKLYDVFIFTASRQEYANQIIDNLFDIDIKECRRFFRDSCLNVSGYSVKDLSILRTPLKKTLLVDDIAGSALKHPRNLVRIRSWQGEKEDDVLLGQLMPLLEQLAFENDLSQSSADFLKKYEYDGLSTFKS</sequence>
<dbReference type="OrthoDB" id="28569at2759"/>
<comment type="subunit">
    <text evidence="1">Component of the TIM23 complex.</text>
</comment>
<evidence type="ECO:0000256" key="1">
    <source>
        <dbReference type="RuleBase" id="RU365079"/>
    </source>
</evidence>
<organism evidence="4 5">
    <name type="scientific">Tritrichomonas foetus</name>
    <dbReference type="NCBI Taxonomy" id="1144522"/>
    <lineage>
        <taxon>Eukaryota</taxon>
        <taxon>Metamonada</taxon>
        <taxon>Parabasalia</taxon>
        <taxon>Tritrichomonadida</taxon>
        <taxon>Tritrichomonadidae</taxon>
        <taxon>Tritrichomonas</taxon>
    </lineage>
</organism>
<evidence type="ECO:0000313" key="4">
    <source>
        <dbReference type="EMBL" id="OHS95521.1"/>
    </source>
</evidence>
<comment type="function">
    <text evidence="1">Essential component of the TIM23 complex, a complex that mediates the translocation of transit peptide-containing proteins across the mitochondrial inner membrane.</text>
</comment>
<dbReference type="InterPro" id="IPR050365">
    <property type="entry name" value="TIM50"/>
</dbReference>
<proteinExistence type="inferred from homology"/>
<dbReference type="GO" id="GO:0005744">
    <property type="term" value="C:TIM23 mitochondrial import inner membrane translocase complex"/>
    <property type="evidence" value="ECO:0007669"/>
    <property type="project" value="UniProtKB-UniRule"/>
</dbReference>
<reference evidence="4" key="1">
    <citation type="submission" date="2016-10" db="EMBL/GenBank/DDBJ databases">
        <authorList>
            <person name="Benchimol M."/>
            <person name="Almeida L.G."/>
            <person name="Vasconcelos A.T."/>
            <person name="Perreira-Neves A."/>
            <person name="Rosa I.A."/>
            <person name="Tasca T."/>
            <person name="Bogo M.R."/>
            <person name="de Souza W."/>
        </authorList>
    </citation>
    <scope>NUCLEOTIDE SEQUENCE [LARGE SCALE GENOMIC DNA]</scope>
    <source>
        <strain evidence="4">K</strain>
    </source>
</reference>
<dbReference type="VEuPathDB" id="TrichDB:TRFO_38368"/>
<feature type="compositionally biased region" description="Low complexity" evidence="2">
    <location>
        <begin position="22"/>
        <end position="33"/>
    </location>
</feature>
<keyword evidence="1" id="KW-0813">Transport</keyword>
<feature type="domain" description="FCP1 homology" evidence="3">
    <location>
        <begin position="55"/>
        <end position="211"/>
    </location>
</feature>
<comment type="caution">
    <text evidence="4">The sequence shown here is derived from an EMBL/GenBank/DDBJ whole genome shotgun (WGS) entry which is preliminary data.</text>
</comment>
<dbReference type="EMBL" id="MLAK01001239">
    <property type="protein sequence ID" value="OHS95521.1"/>
    <property type="molecule type" value="Genomic_DNA"/>
</dbReference>
<evidence type="ECO:0000313" key="5">
    <source>
        <dbReference type="Proteomes" id="UP000179807"/>
    </source>
</evidence>
<feature type="region of interest" description="Disordered" evidence="2">
    <location>
        <begin position="19"/>
        <end position="52"/>
    </location>
</feature>
<dbReference type="SMART" id="SM00577">
    <property type="entry name" value="CPDc"/>
    <property type="match status" value="1"/>
</dbReference>
<dbReference type="Pfam" id="PF03031">
    <property type="entry name" value="NIF"/>
    <property type="match status" value="1"/>
</dbReference>